<gene>
    <name evidence="4" type="ORF">IQ16_06354</name>
</gene>
<dbReference type="AlphaFoldDB" id="A0A562R2J8"/>
<dbReference type="InterPro" id="IPR058548">
    <property type="entry name" value="MlaB-like_STAS"/>
</dbReference>
<evidence type="ECO:0000313" key="5">
    <source>
        <dbReference type="Proteomes" id="UP000316291"/>
    </source>
</evidence>
<dbReference type="Pfam" id="PF13466">
    <property type="entry name" value="STAS_2"/>
    <property type="match status" value="1"/>
</dbReference>
<dbReference type="EMBL" id="VLLA01000020">
    <property type="protein sequence ID" value="TWI63295.1"/>
    <property type="molecule type" value="Genomic_DNA"/>
</dbReference>
<dbReference type="SUPFAM" id="SSF52091">
    <property type="entry name" value="SpoIIaa-like"/>
    <property type="match status" value="1"/>
</dbReference>
<sequence>MRLIRTWPTEWFVLFGAGCDVRGSMPIAVQTGGRASLHSPRSLEPNFSRRAFCIQGLLCDVVTIEEVTQKVAASIKAARSCNIVTPNANFLRLARSDPDFRDAVLASDLSMIDGMPLVWFARALGISVPDRACGSDLFDSLMRQTDERFNAFFLGATHDIGQRVRRRLNEGTSGVRCAGVYAPGFGSVESMSDQGILDVINGAGADLLIISIGARKGLLWTSRNEGSLAPPIICNLGATVNFVAGSITRAPIFFRKHGLEWLWRVKEEPALWTRYAQDLMVLTSVLFGHILPCLAEYRLHKPSPAQLSAACLRRRQRDATYTIEFIGAWTNDNIAPVREALSEATRTQGNLEIDLNGVTYADAGFLGQILLAYGYQRRMRRGFVLRASRKPIQRILRLHGCGYLLHAGDSQIEPRQTARRLHPAGKAAVRRLWQSTLDACGAAWINPHRH</sequence>
<keyword evidence="1" id="KW-0328">Glycosyltransferase</keyword>
<feature type="domain" description="MlaB-like STAS" evidence="3">
    <location>
        <begin position="327"/>
        <end position="400"/>
    </location>
</feature>
<dbReference type="Proteomes" id="UP000316291">
    <property type="component" value="Unassembled WGS sequence"/>
</dbReference>
<dbReference type="PANTHER" id="PTHR34136:SF1">
    <property type="entry name" value="UDP-N-ACETYL-D-MANNOSAMINURONIC ACID TRANSFERASE"/>
    <property type="match status" value="1"/>
</dbReference>
<comment type="caution">
    <text evidence="4">The sequence shown here is derived from an EMBL/GenBank/DDBJ whole genome shotgun (WGS) entry which is preliminary data.</text>
</comment>
<dbReference type="InterPro" id="IPR004629">
    <property type="entry name" value="WecG_TagA_CpsF"/>
</dbReference>
<dbReference type="Pfam" id="PF03808">
    <property type="entry name" value="Glyco_tran_WecG"/>
    <property type="match status" value="1"/>
</dbReference>
<dbReference type="Gene3D" id="3.30.750.24">
    <property type="entry name" value="STAS domain"/>
    <property type="match status" value="1"/>
</dbReference>
<evidence type="ECO:0000256" key="1">
    <source>
        <dbReference type="ARBA" id="ARBA00022676"/>
    </source>
</evidence>
<keyword evidence="2 4" id="KW-0808">Transferase</keyword>
<evidence type="ECO:0000259" key="3">
    <source>
        <dbReference type="Pfam" id="PF13466"/>
    </source>
</evidence>
<keyword evidence="5" id="KW-1185">Reference proteome</keyword>
<proteinExistence type="predicted"/>
<reference evidence="4 5" key="1">
    <citation type="journal article" date="2015" name="Stand. Genomic Sci.">
        <title>Genomic Encyclopedia of Bacterial and Archaeal Type Strains, Phase III: the genomes of soil and plant-associated and newly described type strains.</title>
        <authorList>
            <person name="Whitman W.B."/>
            <person name="Woyke T."/>
            <person name="Klenk H.P."/>
            <person name="Zhou Y."/>
            <person name="Lilburn T.G."/>
            <person name="Beck B.J."/>
            <person name="De Vos P."/>
            <person name="Vandamme P."/>
            <person name="Eisen J.A."/>
            <person name="Garrity G."/>
            <person name="Hugenholtz P."/>
            <person name="Kyrpides N.C."/>
        </authorList>
    </citation>
    <scope>NUCLEOTIDE SEQUENCE [LARGE SCALE GENOMIC DNA]</scope>
    <source>
        <strain evidence="4 5">CGMCC 1.10948</strain>
    </source>
</reference>
<accession>A0A562R2J8</accession>
<protein>
    <submittedName>
        <fullName evidence="4">N-acetylglucosaminyldiphosphoundecaprenol N-acetyl-beta-D-mannosaminyltransferase</fullName>
    </submittedName>
</protein>
<name>A0A562R2J8_9BRAD</name>
<evidence type="ECO:0000313" key="4">
    <source>
        <dbReference type="EMBL" id="TWI63295.1"/>
    </source>
</evidence>
<dbReference type="InterPro" id="IPR036513">
    <property type="entry name" value="STAS_dom_sf"/>
</dbReference>
<evidence type="ECO:0000256" key="2">
    <source>
        <dbReference type="ARBA" id="ARBA00022679"/>
    </source>
</evidence>
<organism evidence="4 5">
    <name type="scientific">Bradyrhizobium huanghuaihaiense</name>
    <dbReference type="NCBI Taxonomy" id="990078"/>
    <lineage>
        <taxon>Bacteria</taxon>
        <taxon>Pseudomonadati</taxon>
        <taxon>Pseudomonadota</taxon>
        <taxon>Alphaproteobacteria</taxon>
        <taxon>Hyphomicrobiales</taxon>
        <taxon>Nitrobacteraceae</taxon>
        <taxon>Bradyrhizobium</taxon>
    </lineage>
</organism>
<dbReference type="CDD" id="cd06533">
    <property type="entry name" value="Glyco_transf_WecG_TagA"/>
    <property type="match status" value="1"/>
</dbReference>
<dbReference type="CDD" id="cd07043">
    <property type="entry name" value="STAS_anti-anti-sigma_factors"/>
    <property type="match status" value="1"/>
</dbReference>
<dbReference type="NCBIfam" id="TIGR00696">
    <property type="entry name" value="wecG_tagA_cpsF"/>
    <property type="match status" value="1"/>
</dbReference>
<dbReference type="PANTHER" id="PTHR34136">
    <property type="match status" value="1"/>
</dbReference>
<dbReference type="GO" id="GO:0016758">
    <property type="term" value="F:hexosyltransferase activity"/>
    <property type="evidence" value="ECO:0007669"/>
    <property type="project" value="TreeGrafter"/>
</dbReference>